<comment type="caution">
    <text evidence="6">The sequence shown here is derived from an EMBL/GenBank/DDBJ whole genome shotgun (WGS) entry which is preliminary data.</text>
</comment>
<evidence type="ECO:0000256" key="3">
    <source>
        <dbReference type="ARBA" id="ARBA00038344"/>
    </source>
</evidence>
<dbReference type="Gene3D" id="2.130.10.10">
    <property type="entry name" value="YVTN repeat-like/Quinoprotein amine dehydrogenase"/>
    <property type="match status" value="2"/>
</dbReference>
<feature type="region of interest" description="Disordered" evidence="5">
    <location>
        <begin position="21"/>
        <end position="47"/>
    </location>
</feature>
<dbReference type="GO" id="GO:0030674">
    <property type="term" value="F:protein-macromolecule adaptor activity"/>
    <property type="evidence" value="ECO:0007669"/>
    <property type="project" value="TreeGrafter"/>
</dbReference>
<feature type="compositionally biased region" description="Acidic residues" evidence="5">
    <location>
        <begin position="36"/>
        <end position="47"/>
    </location>
</feature>
<organism evidence="6 7">
    <name type="scientific">Cephalotrichum gorgonifer</name>
    <dbReference type="NCBI Taxonomy" id="2041049"/>
    <lineage>
        <taxon>Eukaryota</taxon>
        <taxon>Fungi</taxon>
        <taxon>Dikarya</taxon>
        <taxon>Ascomycota</taxon>
        <taxon>Pezizomycotina</taxon>
        <taxon>Sordariomycetes</taxon>
        <taxon>Hypocreomycetidae</taxon>
        <taxon>Microascales</taxon>
        <taxon>Microascaceae</taxon>
        <taxon>Cephalotrichum</taxon>
    </lineage>
</organism>
<dbReference type="GO" id="GO:0005634">
    <property type="term" value="C:nucleus"/>
    <property type="evidence" value="ECO:0007669"/>
    <property type="project" value="TreeGrafter"/>
</dbReference>
<gene>
    <name evidence="6" type="ORF">DNG_03420</name>
</gene>
<dbReference type="PANTHER" id="PTHR22852:SF0">
    <property type="entry name" value="DENTICLELESS PROTEIN HOMOLOG"/>
    <property type="match status" value="1"/>
</dbReference>
<dbReference type="Proteomes" id="UP001187682">
    <property type="component" value="Unassembled WGS sequence"/>
</dbReference>
<dbReference type="GO" id="GO:0043161">
    <property type="term" value="P:proteasome-mediated ubiquitin-dependent protein catabolic process"/>
    <property type="evidence" value="ECO:0007669"/>
    <property type="project" value="TreeGrafter"/>
</dbReference>
<dbReference type="InterPro" id="IPR036322">
    <property type="entry name" value="WD40_repeat_dom_sf"/>
</dbReference>
<proteinExistence type="inferred from homology"/>
<dbReference type="InterPro" id="IPR051865">
    <property type="entry name" value="WD-repeat_CDT2_adapter"/>
</dbReference>
<keyword evidence="7" id="KW-1185">Reference proteome</keyword>
<accession>A0AAE8STZ8</accession>
<dbReference type="AlphaFoldDB" id="A0AAE8STZ8"/>
<feature type="repeat" description="WD" evidence="4">
    <location>
        <begin position="203"/>
        <end position="247"/>
    </location>
</feature>
<feature type="compositionally biased region" description="Polar residues" evidence="5">
    <location>
        <begin position="462"/>
        <end position="487"/>
    </location>
</feature>
<evidence type="ECO:0000256" key="1">
    <source>
        <dbReference type="ARBA" id="ARBA00004906"/>
    </source>
</evidence>
<name>A0AAE8STZ8_9PEZI</name>
<protein>
    <submittedName>
        <fullName evidence="6">Related to lethal(2) denticleless protein</fullName>
    </submittedName>
</protein>
<feature type="repeat" description="WD" evidence="4">
    <location>
        <begin position="160"/>
        <end position="201"/>
    </location>
</feature>
<dbReference type="InterPro" id="IPR001680">
    <property type="entry name" value="WD40_rpt"/>
</dbReference>
<evidence type="ECO:0000256" key="2">
    <source>
        <dbReference type="ARBA" id="ARBA00022786"/>
    </source>
</evidence>
<dbReference type="PROSITE" id="PS50082">
    <property type="entry name" value="WD_REPEATS_2"/>
    <property type="match status" value="2"/>
</dbReference>
<sequence length="580" mass="64477">MESQRSKTLNDFWLCSRSGVRPEETKWSPRNRLEDIDMDSEEEEDDVIQEPAIPAQPIRRFRETNLHSRLLLREYGYSSRTSRSMFRRPAPNLHPDIAAFCSRSTDVIQCNAFRNEYQLIPFSLAVTENQGKMIAAVGDEEGYVRFITRTNGELGPKYFWQAHANAIMDLDWSPTGTRLATAAGDRSARVLDVHSKSPLINLTGGHDSCLRQVKFQPGDAAGNILATSDRTSRIQIWDTRYKRSTCTIPEEVFVSPDGTVLSESTSSNFGDPINTMWSAHSRKHENNNSASVTSLQWLHPGQSHLLLSASEADATIKLWDTRYIGYTRDHKPKPLSYTAQPADHVRRPYGITSMSLNTDASRLYAVCKNGTIYTYSTSHLILGHGPELATLEPPRPKNGREAAGLGPLYGFRHDRLKVNTFFIKCSVLPSHVLGTEILAVGSSDTCPVLFPTDENAIRANWGLNSGSPSVEEAPSSSQQGDSQTPIVRNGTALTEGTSREVSSVKWTSGGDLVSLSDDYSIRFWGRDAEHARFLRGCGDFGGERFGCGWADVGADYDRDDDGGEIVDTGVEETKKKGRWW</sequence>
<dbReference type="SUPFAM" id="SSF50978">
    <property type="entry name" value="WD40 repeat-like"/>
    <property type="match status" value="1"/>
</dbReference>
<comment type="pathway">
    <text evidence="1">Protein modification; protein ubiquitination.</text>
</comment>
<reference evidence="6" key="1">
    <citation type="submission" date="2018-03" db="EMBL/GenBank/DDBJ databases">
        <authorList>
            <person name="Guldener U."/>
        </authorList>
    </citation>
    <scope>NUCLEOTIDE SEQUENCE</scope>
</reference>
<evidence type="ECO:0000256" key="4">
    <source>
        <dbReference type="PROSITE-ProRule" id="PRU00221"/>
    </source>
</evidence>
<dbReference type="SMART" id="SM00320">
    <property type="entry name" value="WD40"/>
    <property type="match status" value="5"/>
</dbReference>
<keyword evidence="4" id="KW-0853">WD repeat</keyword>
<evidence type="ECO:0000256" key="5">
    <source>
        <dbReference type="SAM" id="MobiDB-lite"/>
    </source>
</evidence>
<dbReference type="PANTHER" id="PTHR22852">
    <property type="entry name" value="LETHAL 2 DENTICLELESS PROTEIN RETINOIC ACID-REGULATED NUCLEAR MATRIX-ASSOCIATED PROTEIN"/>
    <property type="match status" value="1"/>
</dbReference>
<feature type="region of interest" description="Disordered" evidence="5">
    <location>
        <begin position="461"/>
        <end position="487"/>
    </location>
</feature>
<evidence type="ECO:0000313" key="6">
    <source>
        <dbReference type="EMBL" id="SPO00672.1"/>
    </source>
</evidence>
<dbReference type="Pfam" id="PF00400">
    <property type="entry name" value="WD40"/>
    <property type="match status" value="2"/>
</dbReference>
<evidence type="ECO:0000313" key="7">
    <source>
        <dbReference type="Proteomes" id="UP001187682"/>
    </source>
</evidence>
<comment type="similarity">
    <text evidence="3">Belongs to the WD repeat cdt2 family.</text>
</comment>
<dbReference type="EMBL" id="ONZQ02000004">
    <property type="protein sequence ID" value="SPO00672.1"/>
    <property type="molecule type" value="Genomic_DNA"/>
</dbReference>
<keyword evidence="2" id="KW-0833">Ubl conjugation pathway</keyword>
<feature type="compositionally biased region" description="Basic and acidic residues" evidence="5">
    <location>
        <begin position="21"/>
        <end position="35"/>
    </location>
</feature>
<dbReference type="InterPro" id="IPR015943">
    <property type="entry name" value="WD40/YVTN_repeat-like_dom_sf"/>
</dbReference>